<feature type="compositionally biased region" description="Polar residues" evidence="7">
    <location>
        <begin position="483"/>
        <end position="492"/>
    </location>
</feature>
<feature type="region of interest" description="Disordered" evidence="7">
    <location>
        <begin position="552"/>
        <end position="573"/>
    </location>
</feature>
<evidence type="ECO:0000256" key="6">
    <source>
        <dbReference type="PROSITE-ProRule" id="PRU10133"/>
    </source>
</evidence>
<dbReference type="SUPFAM" id="SSF54495">
    <property type="entry name" value="UBC-like"/>
    <property type="match status" value="1"/>
</dbReference>
<evidence type="ECO:0000256" key="3">
    <source>
        <dbReference type="ARBA" id="ARBA00022741"/>
    </source>
</evidence>
<evidence type="ECO:0000313" key="10">
    <source>
        <dbReference type="Proteomes" id="UP000324897"/>
    </source>
</evidence>
<name>A0A5J9SXK8_9POAL</name>
<feature type="region of interest" description="Disordered" evidence="7">
    <location>
        <begin position="17"/>
        <end position="37"/>
    </location>
</feature>
<dbReference type="GO" id="GO:0061631">
    <property type="term" value="F:ubiquitin conjugating enzyme activity"/>
    <property type="evidence" value="ECO:0007669"/>
    <property type="project" value="UniProtKB-EC"/>
</dbReference>
<dbReference type="GO" id="GO:0005524">
    <property type="term" value="F:ATP binding"/>
    <property type="evidence" value="ECO:0007669"/>
    <property type="project" value="UniProtKB-KW"/>
</dbReference>
<feature type="compositionally biased region" description="Basic and acidic residues" evidence="7">
    <location>
        <begin position="552"/>
        <end position="563"/>
    </location>
</feature>
<keyword evidence="10" id="KW-1185">Reference proteome</keyword>
<dbReference type="AlphaFoldDB" id="A0A5J9SXK8"/>
<feature type="compositionally biased region" description="Polar residues" evidence="7">
    <location>
        <begin position="502"/>
        <end position="529"/>
    </location>
</feature>
<evidence type="ECO:0000259" key="8">
    <source>
        <dbReference type="PROSITE" id="PS50127"/>
    </source>
</evidence>
<accession>A0A5J9SXK8</accession>
<evidence type="ECO:0000256" key="1">
    <source>
        <dbReference type="ARBA" id="ARBA00012486"/>
    </source>
</evidence>
<evidence type="ECO:0000256" key="4">
    <source>
        <dbReference type="ARBA" id="ARBA00022786"/>
    </source>
</evidence>
<feature type="region of interest" description="Disordered" evidence="7">
    <location>
        <begin position="429"/>
        <end position="529"/>
    </location>
</feature>
<sequence length="667" mass="72715">MSPTPRPHCRLFSCPRSLPPLSFPPPPPKSPFETRGEAGAGAEIAISSGIEKDETHQGWSPSTPQGRVLANHKMAQAARLNLRMQKEIKLLLKDPPHGVSLNLSEDESALSSLSSIEARIEGPEGTVYSKGVFVLKIQIPERYPFQPPNVTFVTPIYHPNIDNGGRICLDILNLPPKGAWQPSINIATVLTSIGLLLSEPNPDDGLMAEISREYKYNRQVFDTNARLWTEKYANPAAVGASGWGSVDVAVMAKNTQMEDMERLAPLPNASNKDHEGNQKKRPLLGRKLSIKSERSEKNVTAENQDPAASHLPSIASSTYPTACFSDASGKQNAISENMSTNAASGVVSNKECEGHRKNLQVTGQRLSVTSVCEGKRKNLQLPGQSLSVTSVPPSKRSNDNDVLPNHPPTSVSDAKDYAMQSSDDVVENSLAMSTGGPSDNLNKPLEGNRRNIRTLGLKLSLKSVKPEKKSNDQKENMVPNHMPSHSSFNNLQKRPLEDVPSKNLSETTINSQNSSAENQLPNSQLLSNDKCNQGRKKLCLLSERLSLKSKLPETERTCDKESRLPAYSEGNDRKLTNELPLSAPVLKTETVAPNELPLSAPVFKSQTMAVGSVGAQKEANPSNGSIKQSTAAIKNVVVSDSEDSADECERPPRSRMSFMRRRLALRK</sequence>
<dbReference type="PROSITE" id="PS00183">
    <property type="entry name" value="UBC_1"/>
    <property type="match status" value="1"/>
</dbReference>
<dbReference type="InterPro" id="IPR000608">
    <property type="entry name" value="UBC"/>
</dbReference>
<feature type="non-terminal residue" evidence="9">
    <location>
        <position position="1"/>
    </location>
</feature>
<comment type="caution">
    <text evidence="9">The sequence shown here is derived from an EMBL/GenBank/DDBJ whole genome shotgun (WGS) entry which is preliminary data.</text>
</comment>
<feature type="region of interest" description="Disordered" evidence="7">
    <location>
        <begin position="638"/>
        <end position="660"/>
    </location>
</feature>
<protein>
    <recommendedName>
        <fullName evidence="1">E2 ubiquitin-conjugating enzyme</fullName>
        <ecNumber evidence="1">2.3.2.23</ecNumber>
    </recommendedName>
</protein>
<keyword evidence="2" id="KW-0808">Transferase</keyword>
<dbReference type="Pfam" id="PF00179">
    <property type="entry name" value="UQ_con"/>
    <property type="match status" value="1"/>
</dbReference>
<dbReference type="EMBL" id="RWGY01000157">
    <property type="protein sequence ID" value="TVU03694.1"/>
    <property type="molecule type" value="Genomic_DNA"/>
</dbReference>
<evidence type="ECO:0000256" key="5">
    <source>
        <dbReference type="ARBA" id="ARBA00022840"/>
    </source>
</evidence>
<gene>
    <name evidence="9" type="ORF">EJB05_50758</name>
</gene>
<dbReference type="CDD" id="cd23805">
    <property type="entry name" value="UBCc_UBE2T"/>
    <property type="match status" value="1"/>
</dbReference>
<feature type="compositionally biased region" description="Basic and acidic residues" evidence="7">
    <location>
        <begin position="464"/>
        <end position="475"/>
    </location>
</feature>
<feature type="compositionally biased region" description="Polar residues" evidence="7">
    <location>
        <begin position="383"/>
        <end position="392"/>
    </location>
</feature>
<keyword evidence="5" id="KW-0067">ATP-binding</keyword>
<dbReference type="Gramene" id="TVU03694">
    <property type="protein sequence ID" value="TVU03694"/>
    <property type="gene ID" value="EJB05_50758"/>
</dbReference>
<organism evidence="9 10">
    <name type="scientific">Eragrostis curvula</name>
    <name type="common">weeping love grass</name>
    <dbReference type="NCBI Taxonomy" id="38414"/>
    <lineage>
        <taxon>Eukaryota</taxon>
        <taxon>Viridiplantae</taxon>
        <taxon>Streptophyta</taxon>
        <taxon>Embryophyta</taxon>
        <taxon>Tracheophyta</taxon>
        <taxon>Spermatophyta</taxon>
        <taxon>Magnoliopsida</taxon>
        <taxon>Liliopsida</taxon>
        <taxon>Poales</taxon>
        <taxon>Poaceae</taxon>
        <taxon>PACMAD clade</taxon>
        <taxon>Chloridoideae</taxon>
        <taxon>Eragrostideae</taxon>
        <taxon>Eragrostidinae</taxon>
        <taxon>Eragrostis</taxon>
    </lineage>
</organism>
<proteinExistence type="predicted"/>
<feature type="compositionally biased region" description="Basic and acidic residues" evidence="7">
    <location>
        <begin position="290"/>
        <end position="299"/>
    </location>
</feature>
<keyword evidence="3" id="KW-0547">Nucleotide-binding</keyword>
<dbReference type="PROSITE" id="PS50127">
    <property type="entry name" value="UBC_2"/>
    <property type="match status" value="1"/>
</dbReference>
<dbReference type="PANTHER" id="PTHR24068">
    <property type="entry name" value="UBIQUITIN-CONJUGATING ENZYME E2"/>
    <property type="match status" value="1"/>
</dbReference>
<feature type="region of interest" description="Disordered" evidence="7">
    <location>
        <begin position="383"/>
        <end position="416"/>
    </location>
</feature>
<evidence type="ECO:0000256" key="7">
    <source>
        <dbReference type="SAM" id="MobiDB-lite"/>
    </source>
</evidence>
<dbReference type="InterPro" id="IPR023313">
    <property type="entry name" value="UBQ-conjugating_AS"/>
</dbReference>
<feature type="compositionally biased region" description="Pro residues" evidence="7">
    <location>
        <begin position="17"/>
        <end position="30"/>
    </location>
</feature>
<feature type="compositionally biased region" description="Polar residues" evidence="7">
    <location>
        <begin position="430"/>
        <end position="441"/>
    </location>
</feature>
<reference evidence="9 10" key="1">
    <citation type="journal article" date="2019" name="Sci. Rep.">
        <title>A high-quality genome of Eragrostis curvula grass provides insights into Poaceae evolution and supports new strategies to enhance forage quality.</title>
        <authorList>
            <person name="Carballo J."/>
            <person name="Santos B.A.C.M."/>
            <person name="Zappacosta D."/>
            <person name="Garbus I."/>
            <person name="Selva J.P."/>
            <person name="Gallo C.A."/>
            <person name="Diaz A."/>
            <person name="Albertini E."/>
            <person name="Caccamo M."/>
            <person name="Echenique V."/>
        </authorList>
    </citation>
    <scope>NUCLEOTIDE SEQUENCE [LARGE SCALE GENOMIC DNA]</scope>
    <source>
        <strain evidence="10">cv. Victoria</strain>
        <tissue evidence="9">Leaf</tissue>
    </source>
</reference>
<dbReference type="OrthoDB" id="9978460at2759"/>
<evidence type="ECO:0000256" key="2">
    <source>
        <dbReference type="ARBA" id="ARBA00022679"/>
    </source>
</evidence>
<dbReference type="InterPro" id="IPR016135">
    <property type="entry name" value="UBQ-conjugating_enzyme/RWD"/>
</dbReference>
<dbReference type="Gene3D" id="3.10.110.10">
    <property type="entry name" value="Ubiquitin Conjugating Enzyme"/>
    <property type="match status" value="1"/>
</dbReference>
<feature type="region of interest" description="Disordered" evidence="7">
    <location>
        <begin position="266"/>
        <end position="313"/>
    </location>
</feature>
<feature type="active site" description="Glycyl thioester intermediate" evidence="6">
    <location>
        <position position="168"/>
    </location>
</feature>
<keyword evidence="4" id="KW-0833">Ubl conjugation pathway</keyword>
<dbReference type="Proteomes" id="UP000324897">
    <property type="component" value="Unassembled WGS sequence"/>
</dbReference>
<evidence type="ECO:0000313" key="9">
    <source>
        <dbReference type="EMBL" id="TVU03694.1"/>
    </source>
</evidence>
<dbReference type="SMART" id="SM00212">
    <property type="entry name" value="UBCc"/>
    <property type="match status" value="1"/>
</dbReference>
<dbReference type="FunFam" id="3.10.110.10:FF:000041">
    <property type="entry name" value="Ubiquitin-conjugating enzyme E2 T"/>
    <property type="match status" value="1"/>
</dbReference>
<feature type="domain" description="UBC core" evidence="8">
    <location>
        <begin position="79"/>
        <end position="234"/>
    </location>
</feature>
<dbReference type="EC" id="2.3.2.23" evidence="1"/>